<reference evidence="1" key="2">
    <citation type="journal article" date="2006" name="Nihon Hosenkin Gakkaishi">
        <title>Biosynthesis of heterocyclic antibiotics in actinomycetes and an approach to synthesize the natural compounds.</title>
        <authorList>
            <person name="Onaka H."/>
        </authorList>
    </citation>
    <scope>NUCLEOTIDE SEQUENCE</scope>
    <source>
        <strain evidence="1">TP-A0584</strain>
    </source>
</reference>
<reference evidence="1" key="1">
    <citation type="journal article" date="2005" name="Microbiology (Mosc.)">
        <title>Cloning and characterization of goadsporin biosynthetic gene cluster from Streptomyces sp. TP-A0584.</title>
        <authorList>
            <person name="Onaka H."/>
            <person name="Nakaho M."/>
            <person name="Hayashi K."/>
            <person name="Igarashi Y."/>
            <person name="Furumai T."/>
        </authorList>
    </citation>
    <scope>NUCLEOTIDE SEQUENCE</scope>
    <source>
        <strain evidence="1">TP-A0584</strain>
    </source>
</reference>
<organism evidence="1">
    <name type="scientific">Streptomyces sp. TP-A0584</name>
    <dbReference type="NCBI Taxonomy" id="314563"/>
    <lineage>
        <taxon>Bacteria</taxon>
        <taxon>Bacillati</taxon>
        <taxon>Actinomycetota</taxon>
        <taxon>Actinomycetes</taxon>
        <taxon>Kitasatosporales</taxon>
        <taxon>Streptomycetaceae</taxon>
        <taxon>Streptomyces</taxon>
    </lineage>
</organism>
<dbReference type="EMBL" id="AB205012">
    <property type="protein sequence ID" value="BAE46924.1"/>
    <property type="molecule type" value="Genomic_DNA"/>
</dbReference>
<dbReference type="GO" id="GO:0003677">
    <property type="term" value="F:DNA binding"/>
    <property type="evidence" value="ECO:0007669"/>
    <property type="project" value="InterPro"/>
</dbReference>
<evidence type="ECO:0000313" key="1">
    <source>
        <dbReference type="EMBL" id="BAE46924.1"/>
    </source>
</evidence>
<proteinExistence type="predicted"/>
<gene>
    <name evidence="1" type="primary">godR</name>
</gene>
<dbReference type="InterPro" id="IPR036388">
    <property type="entry name" value="WH-like_DNA-bd_sf"/>
</dbReference>
<dbReference type="AlphaFoldDB" id="Q3C2F2"/>
<dbReference type="InterPro" id="IPR016032">
    <property type="entry name" value="Sig_transdc_resp-reg_C-effctor"/>
</dbReference>
<protein>
    <submittedName>
        <fullName evidence="1">Goadsporin biosynthetic protein</fullName>
    </submittedName>
</protein>
<dbReference type="GO" id="GO:0006355">
    <property type="term" value="P:regulation of DNA-templated transcription"/>
    <property type="evidence" value="ECO:0007669"/>
    <property type="project" value="InterPro"/>
</dbReference>
<dbReference type="Gene3D" id="1.10.10.10">
    <property type="entry name" value="Winged helix-like DNA-binding domain superfamily/Winged helix DNA-binding domain"/>
    <property type="match status" value="1"/>
</dbReference>
<accession>Q3C2F2</accession>
<name>Q3C2F2_9ACTN</name>
<dbReference type="SUPFAM" id="SSF46894">
    <property type="entry name" value="C-terminal effector domain of the bipartite response regulators"/>
    <property type="match status" value="1"/>
</dbReference>
<sequence>MREGSIIAGGRQKVWLPCHSIDALPQREDVYDHIEELSLHARSEVFGAASLGLQHTSNPERRYDMARGWLRRGLTVKLLVYKKAARDSRAYARLQRLRRDGAQIRLSHYALDNLLICDRRQAAVFHSDTGMGAEAVLVSEPHIVSAMDMLLQQAWATADDLDDYIARPLELSKEDQHLLTLLVDQQGKDSARARALGVSLRTFHRRVAALYERLGVATRPEAVLVAQQYRQNSPLNSD</sequence>